<dbReference type="Pfam" id="PF03372">
    <property type="entry name" value="Exo_endo_phos"/>
    <property type="match status" value="1"/>
</dbReference>
<comment type="caution">
    <text evidence="3">The sequence shown here is derived from an EMBL/GenBank/DDBJ whole genome shotgun (WGS) entry which is preliminary data.</text>
</comment>
<evidence type="ECO:0000313" key="4">
    <source>
        <dbReference type="Proteomes" id="UP001303046"/>
    </source>
</evidence>
<dbReference type="PANTHER" id="PTHR47027:SF20">
    <property type="entry name" value="REVERSE TRANSCRIPTASE-LIKE PROTEIN WITH RNA-DIRECTED DNA POLYMERASE DOMAIN"/>
    <property type="match status" value="1"/>
</dbReference>
<dbReference type="Pfam" id="PF00078">
    <property type="entry name" value="RVT_1"/>
    <property type="match status" value="1"/>
</dbReference>
<gene>
    <name evidence="3" type="primary">Necator_chrIV.g16962</name>
    <name evidence="3" type="ORF">RB195_003664</name>
</gene>
<dbReference type="Gene3D" id="3.30.70.270">
    <property type="match status" value="1"/>
</dbReference>
<dbReference type="SUPFAM" id="SSF54791">
    <property type="entry name" value="Eukaryotic type KH-domain (KH-domain type I)"/>
    <property type="match status" value="1"/>
</dbReference>
<accession>A0ABR1DPK2</accession>
<dbReference type="InterPro" id="IPR005135">
    <property type="entry name" value="Endo/exonuclease/phosphatase"/>
</dbReference>
<dbReference type="Pfam" id="PF00013">
    <property type="entry name" value="KH_1"/>
    <property type="match status" value="1"/>
</dbReference>
<dbReference type="PROSITE" id="PS50084">
    <property type="entry name" value="KH_TYPE_1"/>
    <property type="match status" value="1"/>
</dbReference>
<organism evidence="3 4">
    <name type="scientific">Necator americanus</name>
    <name type="common">Human hookworm</name>
    <dbReference type="NCBI Taxonomy" id="51031"/>
    <lineage>
        <taxon>Eukaryota</taxon>
        <taxon>Metazoa</taxon>
        <taxon>Ecdysozoa</taxon>
        <taxon>Nematoda</taxon>
        <taxon>Chromadorea</taxon>
        <taxon>Rhabditida</taxon>
        <taxon>Rhabditina</taxon>
        <taxon>Rhabditomorpha</taxon>
        <taxon>Strongyloidea</taxon>
        <taxon>Ancylostomatidae</taxon>
        <taxon>Bunostominae</taxon>
        <taxon>Necator</taxon>
    </lineage>
</organism>
<keyword evidence="1" id="KW-0694">RNA-binding</keyword>
<dbReference type="EMBL" id="JAVFWL010000004">
    <property type="protein sequence ID" value="KAK6752376.1"/>
    <property type="molecule type" value="Genomic_DNA"/>
</dbReference>
<dbReference type="Gene3D" id="3.60.10.10">
    <property type="entry name" value="Endonuclease/exonuclease/phosphatase"/>
    <property type="match status" value="1"/>
</dbReference>
<dbReference type="CDD" id="cd01650">
    <property type="entry name" value="RT_nLTR_like"/>
    <property type="match status" value="1"/>
</dbReference>
<dbReference type="PANTHER" id="PTHR47027">
    <property type="entry name" value="REVERSE TRANSCRIPTASE DOMAIN-CONTAINING PROTEIN"/>
    <property type="match status" value="1"/>
</dbReference>
<dbReference type="InterPro" id="IPR004088">
    <property type="entry name" value="KH_dom_type_1"/>
</dbReference>
<evidence type="ECO:0000259" key="2">
    <source>
        <dbReference type="PROSITE" id="PS50878"/>
    </source>
</evidence>
<dbReference type="InterPro" id="IPR000477">
    <property type="entry name" value="RT_dom"/>
</dbReference>
<evidence type="ECO:0000256" key="1">
    <source>
        <dbReference type="PROSITE-ProRule" id="PRU00117"/>
    </source>
</evidence>
<feature type="domain" description="Reverse transcriptase" evidence="2">
    <location>
        <begin position="1094"/>
        <end position="1348"/>
    </location>
</feature>
<dbReference type="Proteomes" id="UP001303046">
    <property type="component" value="Unassembled WGS sequence"/>
</dbReference>
<dbReference type="Pfam" id="PF24234">
    <property type="entry name" value="KH_BICC1_1st"/>
    <property type="match status" value="1"/>
</dbReference>
<protein>
    <recommendedName>
        <fullName evidence="2">Reverse transcriptase domain-containing protein</fullName>
    </recommendedName>
</protein>
<dbReference type="InterPro" id="IPR043502">
    <property type="entry name" value="DNA/RNA_pol_sf"/>
</dbReference>
<dbReference type="InterPro" id="IPR036691">
    <property type="entry name" value="Endo/exonu/phosph_ase_sf"/>
</dbReference>
<dbReference type="PROSITE" id="PS50878">
    <property type="entry name" value="RT_POL"/>
    <property type="match status" value="1"/>
</dbReference>
<dbReference type="SUPFAM" id="SSF56219">
    <property type="entry name" value="DNase I-like"/>
    <property type="match status" value="1"/>
</dbReference>
<proteinExistence type="predicted"/>
<reference evidence="3 4" key="1">
    <citation type="submission" date="2023-08" db="EMBL/GenBank/DDBJ databases">
        <title>A Necator americanus chromosomal reference genome.</title>
        <authorList>
            <person name="Ilik V."/>
            <person name="Petrzelkova K.J."/>
            <person name="Pardy F."/>
            <person name="Fuh T."/>
            <person name="Niatou-Singa F.S."/>
            <person name="Gouil Q."/>
            <person name="Baker L."/>
            <person name="Ritchie M.E."/>
            <person name="Jex A.R."/>
            <person name="Gazzola D."/>
            <person name="Li H."/>
            <person name="Toshio Fujiwara R."/>
            <person name="Zhan B."/>
            <person name="Aroian R.V."/>
            <person name="Pafco B."/>
            <person name="Schwarz E.M."/>
        </authorList>
    </citation>
    <scope>NUCLEOTIDE SEQUENCE [LARGE SCALE GENOMIC DNA]</scope>
    <source>
        <strain evidence="3 4">Aroian</strain>
        <tissue evidence="3">Whole animal</tissue>
    </source>
</reference>
<name>A0ABR1DPK2_NECAM</name>
<keyword evidence="4" id="KW-1185">Reference proteome</keyword>
<dbReference type="InterPro" id="IPR047549">
    <property type="entry name" value="BICC1_KH-I_rpt1"/>
</dbReference>
<sequence length="1563" mass="178740">MIPDDVVLLQDGRYEQKIQVDRRRLEAMITGVPATETGFIFINAEDFFNKVKQHSGAEVCWPSQLKIGAKTKKDPFVKVIGTVEEIELAKKYISATLQVKKERVTLKMEIHHSIHSHIIGKAGRGIQQVMRSTGCHIHFPDSNKYTDSANKSDQVSISGPPLNIENARKHLRAISPLVLTFDLPWIFPKEPEVSRFPSEVVLTLRAVTPTLYSCVLRANAGDDLMILQAINVIMAQFHVPEEFPLTVRTTFSVKEEMLQILRNGEDSQRLQRLAHRYGVHLQLPEVSQPVLIYGPSSGVLLVRKFIMGLSPVVLSFDVHIGELRSDIERTQKDFGVLIYSKKKNNANDLLGVSIRSTEENMLNILRAREFLLGLTLTSYIDNEYTGLEAPQASDENLIMPMNSLFDALPETPKSPDPLDSPIASSILKGAKEYNKKNDLWNKTVAARADREQMLMKATQAIFDDTSLTKSVPRYPTDLWAGYGFSCSLPADLLKGILEISEENEVPEGRPILGRDAKTPPRGLCAVREEDELSEFSGSFSSNSMNSANRVFERKNRFAFSASTSIFDSSPVVSEFTWDIRVFSDPAMVLAQLGCSEYMTQLREQEESCRLPKRKRTRMAICTYNARTLASEAAIEDLMMQAKKIKYDVIGLTETRRRHPLNAVYETGEELFLGTCDSRGVGGVGVLVNTSMAKNIDSFEQLTTRIGRLRMRRCGPIPALTIFVVYAPTSSYEEEEVEAFYMDLEKFYQEDHAFYKVIVGDFNAKVGPRRTPEELHIGTHGLQWNDQGERLSEFIMTTKTIHGNSQFQKPSSLRWTWESPGGGYRNEIDHIIVNKRFCLTDVGVVPKFYTGSDHRLLRGRFSFTRRAEKAAKFRERNPRTTINWDLFATLVGFWEDSAMDNIDEEYDRLVEHLHDCAKKAESFKTTKRRLSLETLELIRQRGAARAAGNQELTSELARLCREAIKEDLKERRAEVLAEAAEAGKSIRYARRDFASRKTRMTALRNPKGTAIASRRGMEKIIYDFYSDLFDSHVHLPPHHLREDGQVIPEVLPSEIRHAIMSVRNRTAPGPDRIRPEHLKSLPPVLINTLARLFTRYLSECKVPKQWKTSKTVLLYKKGDPHDIGNYRPICLLSVIYKLFTRVILNRIEKVLDEGQPCEQAGFRKGFSTIDHIHTVSKLIEVSREYKMPLCLTFIDLKKAFDSVETEAVVEALDNQGVPTQYIKVLRELYSNFTTGISPFYKNIVIDVKRGVRQGDTISPKIFTATLENAMRKLEWDDMGVKVDGRQLHHLRFADDIVLVTPSISQAERMLTEFDETCGCIGLQLNLQKTMFMRNGWVSDAPFTLNGTNISECTSYVYLGRELNMMNDLTPELGRRRRAAWGAYKSIEDVVKKTRNTRLRAHLFNTTVLPALTYASETWAFRKQEENAVSVIERAIERVMLGVSRFTQVRDGIRSSLLRQRSKIRDAAAFAKESKIRWAGHVMRFNDNRWTRAVSDWVPRDIKRTTGRPPTRWSDFFTKSLKEKYDALRVPRERRNHWATLARDRDKWKNYWRPLDQFEDQRESR</sequence>
<dbReference type="InterPro" id="IPR004087">
    <property type="entry name" value="KH_dom"/>
</dbReference>
<dbReference type="InterPro" id="IPR036612">
    <property type="entry name" value="KH_dom_type_1_sf"/>
</dbReference>
<dbReference type="Gene3D" id="3.30.1370.10">
    <property type="entry name" value="K Homology domain, type 1"/>
    <property type="match status" value="1"/>
</dbReference>
<dbReference type="CDD" id="cd09076">
    <property type="entry name" value="L1-EN"/>
    <property type="match status" value="1"/>
</dbReference>
<dbReference type="SUPFAM" id="SSF56672">
    <property type="entry name" value="DNA/RNA polymerases"/>
    <property type="match status" value="1"/>
</dbReference>
<evidence type="ECO:0000313" key="3">
    <source>
        <dbReference type="EMBL" id="KAK6752376.1"/>
    </source>
</evidence>
<dbReference type="InterPro" id="IPR043128">
    <property type="entry name" value="Rev_trsase/Diguanyl_cyclase"/>
</dbReference>
<dbReference type="SMART" id="SM00322">
    <property type="entry name" value="KH"/>
    <property type="match status" value="2"/>
</dbReference>